<proteinExistence type="inferred from homology"/>
<feature type="transmembrane region" description="Helical" evidence="7">
    <location>
        <begin position="96"/>
        <end position="112"/>
    </location>
</feature>
<dbReference type="Proteomes" id="UP000184212">
    <property type="component" value="Unassembled WGS sequence"/>
</dbReference>
<feature type="transmembrane region" description="Helical" evidence="7">
    <location>
        <begin position="56"/>
        <end position="76"/>
    </location>
</feature>
<dbReference type="GO" id="GO:0005886">
    <property type="term" value="C:plasma membrane"/>
    <property type="evidence" value="ECO:0007669"/>
    <property type="project" value="InterPro"/>
</dbReference>
<evidence type="ECO:0000256" key="3">
    <source>
        <dbReference type="ARBA" id="ARBA00022679"/>
    </source>
</evidence>
<keyword evidence="3 8" id="KW-0808">Transferase</keyword>
<protein>
    <submittedName>
        <fullName evidence="8">Prolipoprotein diacylglyceryltransferase</fullName>
    </submittedName>
</protein>
<evidence type="ECO:0000256" key="6">
    <source>
        <dbReference type="ARBA" id="ARBA00023136"/>
    </source>
</evidence>
<feature type="transmembrane region" description="Helical" evidence="7">
    <location>
        <begin position="221"/>
        <end position="242"/>
    </location>
</feature>
<evidence type="ECO:0000256" key="7">
    <source>
        <dbReference type="SAM" id="Phobius"/>
    </source>
</evidence>
<keyword evidence="2" id="KW-1003">Cell membrane</keyword>
<dbReference type="AlphaFoldDB" id="A0A1M5P4M2"/>
<dbReference type="GO" id="GO:0042158">
    <property type="term" value="P:lipoprotein biosynthetic process"/>
    <property type="evidence" value="ECO:0007669"/>
    <property type="project" value="InterPro"/>
</dbReference>
<dbReference type="InterPro" id="IPR001640">
    <property type="entry name" value="Lgt"/>
</dbReference>
<dbReference type="PANTHER" id="PTHR30589:SF0">
    <property type="entry name" value="PHOSPHATIDYLGLYCEROL--PROLIPOPROTEIN DIACYLGLYCERYL TRANSFERASE"/>
    <property type="match status" value="1"/>
</dbReference>
<keyword evidence="4 7" id="KW-0812">Transmembrane</keyword>
<dbReference type="STRING" id="947013.SAMN04488109_2649"/>
<feature type="transmembrane region" description="Helical" evidence="7">
    <location>
        <begin position="171"/>
        <end position="187"/>
    </location>
</feature>
<gene>
    <name evidence="8" type="ORF">SAMN04488109_2649</name>
</gene>
<feature type="transmembrane region" description="Helical" evidence="7">
    <location>
        <begin position="124"/>
        <end position="145"/>
    </location>
</feature>
<keyword evidence="5 7" id="KW-1133">Transmembrane helix</keyword>
<dbReference type="Pfam" id="PF01790">
    <property type="entry name" value="LGT"/>
    <property type="match status" value="1"/>
</dbReference>
<name>A0A1M5P4M2_9BACT</name>
<comment type="similarity">
    <text evidence="1">Belongs to the Lgt family.</text>
</comment>
<feature type="transmembrane region" description="Helical" evidence="7">
    <location>
        <begin position="12"/>
        <end position="36"/>
    </location>
</feature>
<evidence type="ECO:0000313" key="8">
    <source>
        <dbReference type="EMBL" id="SHG96143.1"/>
    </source>
</evidence>
<evidence type="ECO:0000313" key="9">
    <source>
        <dbReference type="Proteomes" id="UP000184212"/>
    </source>
</evidence>
<keyword evidence="6 7" id="KW-0472">Membrane</keyword>
<evidence type="ECO:0000256" key="1">
    <source>
        <dbReference type="ARBA" id="ARBA00007150"/>
    </source>
</evidence>
<dbReference type="GO" id="GO:0008961">
    <property type="term" value="F:phosphatidylglycerol-prolipoprotein diacylglyceryl transferase activity"/>
    <property type="evidence" value="ECO:0007669"/>
    <property type="project" value="InterPro"/>
</dbReference>
<dbReference type="EMBL" id="FQWQ01000001">
    <property type="protein sequence ID" value="SHG96143.1"/>
    <property type="molecule type" value="Genomic_DNA"/>
</dbReference>
<evidence type="ECO:0000256" key="5">
    <source>
        <dbReference type="ARBA" id="ARBA00022989"/>
    </source>
</evidence>
<keyword evidence="9" id="KW-1185">Reference proteome</keyword>
<accession>A0A1M5P4M2</accession>
<organism evidence="8 9">
    <name type="scientific">Chryseolinea serpens</name>
    <dbReference type="NCBI Taxonomy" id="947013"/>
    <lineage>
        <taxon>Bacteria</taxon>
        <taxon>Pseudomonadati</taxon>
        <taxon>Bacteroidota</taxon>
        <taxon>Cytophagia</taxon>
        <taxon>Cytophagales</taxon>
        <taxon>Fulvivirgaceae</taxon>
        <taxon>Chryseolinea</taxon>
    </lineage>
</organism>
<sequence length="259" mass="29483">MFKPDAVLSIPFEITIAGIPLNIHLILEYLAFFSAYRYYVYLRKNRLDPINHSNRLSIMLGAALGAFLGSRLMGFLENPVLDISAVSFMQLYNLKTIMGGLFGGLLGVELAKRIIHEKNSSGDLFTLPIILGIFIGRIGCFLSGVNEFTYGTTTSFATGMDLGDGLKRHPIALYEILFLVLLFVFLRKLYLQNKFENGLLFKLFMVSYFGFRFLIEFIKPNAFFVLGLSSIQWLCIVCFVYYRKTLIHLPRAYAKVYLL</sequence>
<evidence type="ECO:0000256" key="4">
    <source>
        <dbReference type="ARBA" id="ARBA00022692"/>
    </source>
</evidence>
<reference evidence="8 9" key="1">
    <citation type="submission" date="2016-11" db="EMBL/GenBank/DDBJ databases">
        <authorList>
            <person name="Jaros S."/>
            <person name="Januszkiewicz K."/>
            <person name="Wedrychowicz H."/>
        </authorList>
    </citation>
    <scope>NUCLEOTIDE SEQUENCE [LARGE SCALE GENOMIC DNA]</scope>
    <source>
        <strain evidence="8 9">DSM 24574</strain>
    </source>
</reference>
<dbReference type="PANTHER" id="PTHR30589">
    <property type="entry name" value="PROLIPOPROTEIN DIACYLGLYCERYL TRANSFERASE"/>
    <property type="match status" value="1"/>
</dbReference>
<keyword evidence="8" id="KW-0449">Lipoprotein</keyword>
<evidence type="ECO:0000256" key="2">
    <source>
        <dbReference type="ARBA" id="ARBA00022475"/>
    </source>
</evidence>
<feature type="transmembrane region" description="Helical" evidence="7">
    <location>
        <begin position="199"/>
        <end position="215"/>
    </location>
</feature>